<dbReference type="PANTHER" id="PTHR30627">
    <property type="entry name" value="PEPTIDOGLYCAN D,D-TRANSPEPTIDASE"/>
    <property type="match status" value="1"/>
</dbReference>
<gene>
    <name evidence="7" type="ORF">Rhola_00008650</name>
</gene>
<feature type="transmembrane region" description="Helical" evidence="4">
    <location>
        <begin position="12"/>
        <end position="32"/>
    </location>
</feature>
<dbReference type="STRING" id="529884.Rhola_00008650"/>
<comment type="subcellular location">
    <subcellularLocation>
        <location evidence="1">Membrane</location>
    </subcellularLocation>
</comment>
<dbReference type="GO" id="GO:0016757">
    <property type="term" value="F:glycosyltransferase activity"/>
    <property type="evidence" value="ECO:0007669"/>
    <property type="project" value="UniProtKB-KW"/>
</dbReference>
<evidence type="ECO:0000256" key="1">
    <source>
        <dbReference type="ARBA" id="ARBA00004370"/>
    </source>
</evidence>
<proteinExistence type="inferred from homology"/>
<keyword evidence="7" id="KW-0808">Transferase</keyword>
<comment type="similarity">
    <text evidence="2">Belongs to the transpeptidase family.</text>
</comment>
<dbReference type="Pfam" id="PF03717">
    <property type="entry name" value="PBP_dimer"/>
    <property type="match status" value="1"/>
</dbReference>
<evidence type="ECO:0000313" key="8">
    <source>
        <dbReference type="Proteomes" id="UP000067708"/>
    </source>
</evidence>
<dbReference type="InterPro" id="IPR005311">
    <property type="entry name" value="PBP_dimer"/>
</dbReference>
<dbReference type="SUPFAM" id="SSF56601">
    <property type="entry name" value="beta-lactamase/transpeptidase-like"/>
    <property type="match status" value="1"/>
</dbReference>
<dbReference type="Pfam" id="PF00905">
    <property type="entry name" value="Transpeptidase"/>
    <property type="match status" value="1"/>
</dbReference>
<evidence type="ECO:0000256" key="2">
    <source>
        <dbReference type="ARBA" id="ARBA00007171"/>
    </source>
</evidence>
<organism evidence="7 8">
    <name type="scientific">Rhodoluna lacicola</name>
    <dbReference type="NCBI Taxonomy" id="529884"/>
    <lineage>
        <taxon>Bacteria</taxon>
        <taxon>Bacillati</taxon>
        <taxon>Actinomycetota</taxon>
        <taxon>Actinomycetes</taxon>
        <taxon>Micrococcales</taxon>
        <taxon>Microbacteriaceae</taxon>
        <taxon>Luna cluster</taxon>
        <taxon>Luna-1 subcluster</taxon>
        <taxon>Rhodoluna</taxon>
    </lineage>
</organism>
<dbReference type="OrthoDB" id="9789078at2"/>
<evidence type="ECO:0000313" key="7">
    <source>
        <dbReference type="EMBL" id="AIC47667.1"/>
    </source>
</evidence>
<keyword evidence="7" id="KW-0131">Cell cycle</keyword>
<dbReference type="PATRIC" id="fig|529884.3.peg.827"/>
<keyword evidence="7" id="KW-0132">Cell division</keyword>
<evidence type="ECO:0000259" key="5">
    <source>
        <dbReference type="Pfam" id="PF00905"/>
    </source>
</evidence>
<dbReference type="GO" id="GO:0008658">
    <property type="term" value="F:penicillin binding"/>
    <property type="evidence" value="ECO:0007669"/>
    <property type="project" value="InterPro"/>
</dbReference>
<feature type="domain" description="Penicillin-binding protein dimerisation" evidence="6">
    <location>
        <begin position="56"/>
        <end position="210"/>
    </location>
</feature>
<protein>
    <submittedName>
        <fullName evidence="7">Cell division protein FtsI/penicillin-binding protein 2</fullName>
        <ecNumber evidence="7">2.4.1.129</ecNumber>
    </submittedName>
</protein>
<keyword evidence="4" id="KW-1133">Transmembrane helix</keyword>
<dbReference type="Gene3D" id="3.40.710.10">
    <property type="entry name" value="DD-peptidase/beta-lactamase superfamily"/>
    <property type="match status" value="1"/>
</dbReference>
<dbReference type="GO" id="GO:0005886">
    <property type="term" value="C:plasma membrane"/>
    <property type="evidence" value="ECO:0007669"/>
    <property type="project" value="TreeGrafter"/>
</dbReference>
<dbReference type="PANTHER" id="PTHR30627:SF1">
    <property type="entry name" value="PEPTIDOGLYCAN D,D-TRANSPEPTIDASE FTSI"/>
    <property type="match status" value="1"/>
</dbReference>
<dbReference type="RefSeq" id="WP_038502591.1">
    <property type="nucleotide sequence ID" value="NZ_CP007490.1"/>
</dbReference>
<accession>A0A060JGN3</accession>
<dbReference type="GO" id="GO:0051301">
    <property type="term" value="P:cell division"/>
    <property type="evidence" value="ECO:0007669"/>
    <property type="project" value="UniProtKB-KW"/>
</dbReference>
<dbReference type="KEGG" id="rla:Rhola_00008650"/>
<dbReference type="EC" id="2.4.1.129" evidence="7"/>
<evidence type="ECO:0000256" key="3">
    <source>
        <dbReference type="ARBA" id="ARBA00023136"/>
    </source>
</evidence>
<dbReference type="InterPro" id="IPR012338">
    <property type="entry name" value="Beta-lactam/transpept-like"/>
</dbReference>
<dbReference type="Gene3D" id="3.30.450.330">
    <property type="match status" value="1"/>
</dbReference>
<dbReference type="EMBL" id="CP007490">
    <property type="protein sequence ID" value="AIC47667.1"/>
    <property type="molecule type" value="Genomic_DNA"/>
</dbReference>
<keyword evidence="7" id="KW-0328">Glycosyltransferase</keyword>
<sequence>MAYLTPGDPSKRLNKVIAAILILVVVFAIRLIDLQIIQADSINAKSYEKRAVTRVIPALRGEILDVHGNVLAKTILRYDINAAPSKVGPVSRKVSGQTVAIPVEQVAAEIAAILGMTVEDVTAKIIGTGEYSQIKKRANASEYRKILALNIPWLYYDPVAERVYPNGAVAGNILGFITRSGLMEGIEQQYNKCLAGIDGEESFEKGKDGIKIPSSVVTTKKAVPGKNVRLTIDADLQYFAQQVMASTVSYLRADWGTATVIEVKTGRILAAAEAPSVDPNDPGKLSADDRRARIFQAAFEPGSTLKTITAATVIDTGMGSPNMKVMAPYGMKIPNSNGYTVTDSHFHPLEQLTMTGVLAESSNTGIMNVGKVVDWKTRYSYFEKFGLGKRTSINFPGEGSGLLNSREVWSNDGVKRYVSMFGQGVSVTPIQSAMMYQAIGNGGVRLNPILVDGCEADVKNFKKAEIKPGTQVISKGTAAQTLSMLERVVESGAIGKYGAIPGYRVGAKTGTAQIRDENTGKYAGPYAISYFGVAPIENPQYVVAVTAFKSRTVGSSLGVAVPFKKIMQQVLRTYRVPPSTTETSDLPLTW</sequence>
<evidence type="ECO:0000259" key="6">
    <source>
        <dbReference type="Pfam" id="PF03717"/>
    </source>
</evidence>
<dbReference type="SUPFAM" id="SSF56519">
    <property type="entry name" value="Penicillin binding protein dimerisation domain"/>
    <property type="match status" value="1"/>
</dbReference>
<feature type="domain" description="Penicillin-binding protein transpeptidase" evidence="5">
    <location>
        <begin position="256"/>
        <end position="567"/>
    </location>
</feature>
<reference evidence="7 8" key="1">
    <citation type="journal article" date="2014" name="Int. J. Syst. Evol. Microbiol.">
        <title>Rhodoluna lacicola gen. nov., sp. nov., a planktonic freshwater bacterium with stream-lined genome.</title>
        <authorList>
            <person name="Hahn M."/>
            <person name="Schmidt J."/>
            <person name="Taipale S.J."/>
            <person name="Doolittle W.F."/>
            <person name="Koll U."/>
        </authorList>
    </citation>
    <scope>NUCLEOTIDE SEQUENCE [LARGE SCALE GENOMIC DNA]</scope>
    <source>
        <strain evidence="7 8">MWH-Ta8</strain>
    </source>
</reference>
<dbReference type="Proteomes" id="UP000067708">
    <property type="component" value="Chromosome"/>
</dbReference>
<dbReference type="GO" id="GO:0071555">
    <property type="term" value="P:cell wall organization"/>
    <property type="evidence" value="ECO:0007669"/>
    <property type="project" value="TreeGrafter"/>
</dbReference>
<keyword evidence="3 4" id="KW-0472">Membrane</keyword>
<name>A0A060JGN3_9MICO</name>
<keyword evidence="8" id="KW-1185">Reference proteome</keyword>
<dbReference type="AlphaFoldDB" id="A0A060JGN3"/>
<dbReference type="InterPro" id="IPR050515">
    <property type="entry name" value="Beta-lactam/transpept"/>
</dbReference>
<dbReference type="InterPro" id="IPR001460">
    <property type="entry name" value="PCN-bd_Tpept"/>
</dbReference>
<dbReference type="InterPro" id="IPR036138">
    <property type="entry name" value="PBP_dimer_sf"/>
</dbReference>
<keyword evidence="4" id="KW-0812">Transmembrane</keyword>
<evidence type="ECO:0000256" key="4">
    <source>
        <dbReference type="SAM" id="Phobius"/>
    </source>
</evidence>
<dbReference type="HOGENOM" id="CLU_009289_6_5_11"/>
<dbReference type="Gene3D" id="3.90.1310.10">
    <property type="entry name" value="Penicillin-binding protein 2a (Domain 2)"/>
    <property type="match status" value="1"/>
</dbReference>
<dbReference type="eggNOG" id="COG0768">
    <property type="taxonomic scope" value="Bacteria"/>
</dbReference>